<protein>
    <submittedName>
        <fullName evidence="1">Uncharacterized protein</fullName>
    </submittedName>
</protein>
<dbReference type="Proteomes" id="UP001152531">
    <property type="component" value="Unassembled WGS sequence"/>
</dbReference>
<dbReference type="EMBL" id="CALSDN010000005">
    <property type="protein sequence ID" value="CAH6721267.1"/>
    <property type="molecule type" value="Genomic_DNA"/>
</dbReference>
<reference evidence="1" key="1">
    <citation type="submission" date="2022-06" db="EMBL/GenBank/DDBJ databases">
        <authorList>
            <person name="Legras J.-L."/>
            <person name="Devillers H."/>
            <person name="Grondin C."/>
        </authorList>
    </citation>
    <scope>NUCLEOTIDE SEQUENCE</scope>
    <source>
        <strain evidence="1">CLIB 1444</strain>
    </source>
</reference>
<sequence>MTDILTKIHDDILNDNASTKIPESTYDKIIKETYEAIEVDYVEFDPEKHLQYYTDPMLKHKFEKTRRLTLEELGLSSPEQISHIGVSDPFPLFTAEAIQIMKQEILKKETFLKYARYTYNSSGKDVCIRGHSKDNAFTHAAWTHPKTMELVSLMAGIDLEVVFDYEIAHTNVSMKEKDQVEKELENYKPKSIEEDCAVGWHFDSYPFVCVLMLSDTTNMIGGETSLRMGKGNEGKIVAVPGPVSGSACVLQGRLVEHIAPNPVGVNERITMVTSYRAKNPKKPDTSVLSTVKPELNFGSRYTDFYKDWVNYRSDLVIENLNLIKKEMNENFDKQKIMDELKALESYIGKTYKEMSVSKEEWEGIKENYKRFI</sequence>
<organism evidence="1 2">
    <name type="scientific">[Candida] jaroonii</name>
    <dbReference type="NCBI Taxonomy" id="467808"/>
    <lineage>
        <taxon>Eukaryota</taxon>
        <taxon>Fungi</taxon>
        <taxon>Dikarya</taxon>
        <taxon>Ascomycota</taxon>
        <taxon>Saccharomycotina</taxon>
        <taxon>Pichiomycetes</taxon>
        <taxon>Debaryomycetaceae</taxon>
        <taxon>Yamadazyma</taxon>
    </lineage>
</organism>
<accession>A0ACA9Y8C5</accession>
<name>A0ACA9Y8C5_9ASCO</name>
<proteinExistence type="predicted"/>
<comment type="caution">
    <text evidence="1">The sequence shown here is derived from an EMBL/GenBank/DDBJ whole genome shotgun (WGS) entry which is preliminary data.</text>
</comment>
<evidence type="ECO:0000313" key="2">
    <source>
        <dbReference type="Proteomes" id="UP001152531"/>
    </source>
</evidence>
<evidence type="ECO:0000313" key="1">
    <source>
        <dbReference type="EMBL" id="CAH6721267.1"/>
    </source>
</evidence>
<gene>
    <name evidence="1" type="ORF">CLIB1444_05S07294</name>
</gene>
<keyword evidence="2" id="KW-1185">Reference proteome</keyword>